<gene>
    <name evidence="1" type="ORF">SCV_131</name>
</gene>
<name>A0A1Q3DLA6_9VIRU</name>
<reference evidence="1" key="1">
    <citation type="submission" date="2017-01" db="EMBL/GenBank/DDBJ databases">
        <title>Draft genome sequence of uncultured bacilliform virus purified from snow crab.</title>
        <authorList>
            <person name="Takano T."/>
        </authorList>
    </citation>
    <scope>NUCLEOTIDE SEQUENCE</scope>
    <source>
        <strain evidence="1">Isolate_1</strain>
    </source>
</reference>
<protein>
    <submittedName>
        <fullName evidence="1">Uncharacterized protein</fullName>
    </submittedName>
</protein>
<comment type="caution">
    <text evidence="1">The sequence shown here is derived from an EMBL/GenBank/DDBJ whole genome shotgun (WGS) entry which is preliminary data.</text>
</comment>
<evidence type="ECO:0000313" key="1">
    <source>
        <dbReference type="EMBL" id="GAV93251.1"/>
    </source>
</evidence>
<dbReference type="EMBL" id="BDLS01000002">
    <property type="protein sequence ID" value="GAV93251.1"/>
    <property type="molecule type" value="Genomic_DNA"/>
</dbReference>
<accession>A0A1Q3DLA6</accession>
<sequence length="207" mass="23129">MTNTVEKKTDCMICIEVDIGHKQFNQYRRRMKPCVSKLSVLSHKQKEFIDHADTLVDQSLVYMCSKCNSRPPVPSTDTTKRADQLFTMTSERLVYLGSDIIVRQKGVFYGDRFVPNDSGGAIVWASCSGYDDRPPQTKARLCCLLNFINTFDETSINDECAVKSIRVNVGTFENTILGPLGKSCISSAQLEISGPVLVFVLLSNRAQ</sequence>
<proteinExistence type="predicted"/>
<organism evidence="1">
    <name type="scientific">Chionoecetes opilio bacilliform virus</name>
    <dbReference type="NCBI Taxonomy" id="1825681"/>
    <lineage>
        <taxon>Viruses</taxon>
        <taxon>Viruses incertae sedis</taxon>
        <taxon>Naldaviricetes</taxon>
        <taxon>Nimaviridae</taxon>
    </lineage>
</organism>